<evidence type="ECO:0008006" key="8">
    <source>
        <dbReference type="Google" id="ProtNLM"/>
    </source>
</evidence>
<keyword evidence="7" id="KW-1185">Reference proteome</keyword>
<gene>
    <name evidence="6" type="ORF">DRW07_04480</name>
</gene>
<dbReference type="InterPro" id="IPR023352">
    <property type="entry name" value="MAPEG-like_dom_sf"/>
</dbReference>
<name>A0A3N5ZE99_9ALTE</name>
<keyword evidence="2 5" id="KW-0812">Transmembrane</keyword>
<dbReference type="AlphaFoldDB" id="A0A3N5ZE99"/>
<evidence type="ECO:0000256" key="2">
    <source>
        <dbReference type="ARBA" id="ARBA00022692"/>
    </source>
</evidence>
<dbReference type="RefSeq" id="WP_124026659.1">
    <property type="nucleotide sequence ID" value="NZ_JBHRSN010000005.1"/>
</dbReference>
<feature type="transmembrane region" description="Helical" evidence="5">
    <location>
        <begin position="6"/>
        <end position="25"/>
    </location>
</feature>
<dbReference type="InterPro" id="IPR001129">
    <property type="entry name" value="Membr-assoc_MAPEG"/>
</dbReference>
<dbReference type="OrthoDB" id="328594at2"/>
<dbReference type="GO" id="GO:0016020">
    <property type="term" value="C:membrane"/>
    <property type="evidence" value="ECO:0007669"/>
    <property type="project" value="UniProtKB-SubCell"/>
</dbReference>
<dbReference type="Proteomes" id="UP000275281">
    <property type="component" value="Unassembled WGS sequence"/>
</dbReference>
<evidence type="ECO:0000256" key="4">
    <source>
        <dbReference type="ARBA" id="ARBA00023136"/>
    </source>
</evidence>
<keyword evidence="3 5" id="KW-1133">Transmembrane helix</keyword>
<evidence type="ECO:0000313" key="6">
    <source>
        <dbReference type="EMBL" id="RPJ68658.1"/>
    </source>
</evidence>
<reference evidence="6 7" key="1">
    <citation type="submission" date="2018-11" db="EMBL/GenBank/DDBJ databases">
        <authorList>
            <person name="Ye M.-Q."/>
            <person name="Du Z.-J."/>
        </authorList>
    </citation>
    <scope>NUCLEOTIDE SEQUENCE [LARGE SCALE GENOMIC DNA]</scope>
    <source>
        <strain evidence="6 7">U0105</strain>
    </source>
</reference>
<keyword evidence="4 5" id="KW-0472">Membrane</keyword>
<evidence type="ECO:0000256" key="5">
    <source>
        <dbReference type="SAM" id="Phobius"/>
    </source>
</evidence>
<organism evidence="6 7">
    <name type="scientific">Alteromonas sediminis</name>
    <dbReference type="NCBI Taxonomy" id="2259342"/>
    <lineage>
        <taxon>Bacteria</taxon>
        <taxon>Pseudomonadati</taxon>
        <taxon>Pseudomonadota</taxon>
        <taxon>Gammaproteobacteria</taxon>
        <taxon>Alteromonadales</taxon>
        <taxon>Alteromonadaceae</taxon>
        <taxon>Alteromonas/Salinimonas group</taxon>
        <taxon>Alteromonas</taxon>
    </lineage>
</organism>
<dbReference type="EMBL" id="RPOK01000001">
    <property type="protein sequence ID" value="RPJ68658.1"/>
    <property type="molecule type" value="Genomic_DNA"/>
</dbReference>
<comment type="subcellular location">
    <subcellularLocation>
        <location evidence="1">Membrane</location>
    </subcellularLocation>
</comment>
<dbReference type="SUPFAM" id="SSF161084">
    <property type="entry name" value="MAPEG domain-like"/>
    <property type="match status" value="1"/>
</dbReference>
<comment type="caution">
    <text evidence="6">The sequence shown here is derived from an EMBL/GenBank/DDBJ whole genome shotgun (WGS) entry which is preliminary data.</text>
</comment>
<protein>
    <recommendedName>
        <fullName evidence="8">MAPEG family protein</fullName>
    </recommendedName>
</protein>
<accession>A0A3N5ZE99</accession>
<feature type="transmembrane region" description="Helical" evidence="5">
    <location>
        <begin position="113"/>
        <end position="137"/>
    </location>
</feature>
<evidence type="ECO:0000313" key="7">
    <source>
        <dbReference type="Proteomes" id="UP000275281"/>
    </source>
</evidence>
<evidence type="ECO:0000256" key="1">
    <source>
        <dbReference type="ARBA" id="ARBA00004370"/>
    </source>
</evidence>
<sequence>MNTEVIFYPVLAQVFLVIFLFMLLGKRKLNAAKNKSVDLKQAAVNNKAWPSDVVLVSNNIANQFEIPVLFYVLSLVTYMTNSVSFITVTFAWLFVAARYCHAFVHVTNNRVPIRFRCFLVSVLMVILMLVTTSIHIIV</sequence>
<dbReference type="Gene3D" id="1.20.120.550">
    <property type="entry name" value="Membrane associated eicosanoid/glutathione metabolism-like domain"/>
    <property type="match status" value="1"/>
</dbReference>
<dbReference type="Pfam" id="PF01124">
    <property type="entry name" value="MAPEG"/>
    <property type="match status" value="1"/>
</dbReference>
<feature type="transmembrane region" description="Helical" evidence="5">
    <location>
        <begin position="68"/>
        <end position="93"/>
    </location>
</feature>
<evidence type="ECO:0000256" key="3">
    <source>
        <dbReference type="ARBA" id="ARBA00022989"/>
    </source>
</evidence>
<proteinExistence type="predicted"/>